<protein>
    <submittedName>
        <fullName evidence="3">Uncharacterized protein LOC110981403</fullName>
    </submittedName>
</protein>
<dbReference type="GeneID" id="110981403"/>
<sequence>MGHLLTEVCYKYGVYLSPLTAALITTKHLEFNKSSVILKEDVNNNNKRSEPDTSEQRSDERSECYSGQDEPRSRVQVGQVSTCNKGKSLFVCERLLVQVGASHELFTAGVKCSRSVKWKSPALVTSCLQEKWRQKLVSSQRHKLQGHRVSRG</sequence>
<evidence type="ECO:0000313" key="3">
    <source>
        <dbReference type="RefSeq" id="XP_022094639.1"/>
    </source>
</evidence>
<dbReference type="KEGG" id="aplc:110981403"/>
<organism evidence="2 3">
    <name type="scientific">Acanthaster planci</name>
    <name type="common">Crown-of-thorns starfish</name>
    <dbReference type="NCBI Taxonomy" id="133434"/>
    <lineage>
        <taxon>Eukaryota</taxon>
        <taxon>Metazoa</taxon>
        <taxon>Echinodermata</taxon>
        <taxon>Eleutherozoa</taxon>
        <taxon>Asterozoa</taxon>
        <taxon>Asteroidea</taxon>
        <taxon>Valvatacea</taxon>
        <taxon>Valvatida</taxon>
        <taxon>Acanthasteridae</taxon>
        <taxon>Acanthaster</taxon>
    </lineage>
</organism>
<proteinExistence type="predicted"/>
<dbReference type="Proteomes" id="UP000694845">
    <property type="component" value="Unplaced"/>
</dbReference>
<dbReference type="RefSeq" id="XP_022094639.1">
    <property type="nucleotide sequence ID" value="XM_022238947.1"/>
</dbReference>
<gene>
    <name evidence="3" type="primary">LOC110981403</name>
</gene>
<dbReference type="AlphaFoldDB" id="A0A8B7YN01"/>
<evidence type="ECO:0000313" key="2">
    <source>
        <dbReference type="Proteomes" id="UP000694845"/>
    </source>
</evidence>
<reference evidence="3" key="1">
    <citation type="submission" date="2025-08" db="UniProtKB">
        <authorList>
            <consortium name="RefSeq"/>
        </authorList>
    </citation>
    <scope>IDENTIFICATION</scope>
</reference>
<evidence type="ECO:0000256" key="1">
    <source>
        <dbReference type="SAM" id="MobiDB-lite"/>
    </source>
</evidence>
<name>A0A8B7YN01_ACAPL</name>
<keyword evidence="2" id="KW-1185">Reference proteome</keyword>
<accession>A0A8B7YN01</accession>
<feature type="region of interest" description="Disordered" evidence="1">
    <location>
        <begin position="42"/>
        <end position="72"/>
    </location>
</feature>